<feature type="transmembrane region" description="Helical" evidence="1">
    <location>
        <begin position="69"/>
        <end position="88"/>
    </location>
</feature>
<feature type="transmembrane region" description="Helical" evidence="1">
    <location>
        <begin position="183"/>
        <end position="199"/>
    </location>
</feature>
<comment type="caution">
    <text evidence="2">The sequence shown here is derived from an EMBL/GenBank/DDBJ whole genome shotgun (WGS) entry which is preliminary data.</text>
</comment>
<keyword evidence="1" id="KW-1133">Transmembrane helix</keyword>
<keyword evidence="1" id="KW-0812">Transmembrane</keyword>
<proteinExistence type="predicted"/>
<dbReference type="EMBL" id="JBHTEY010000004">
    <property type="protein sequence ID" value="MFC7618647.1"/>
    <property type="molecule type" value="Genomic_DNA"/>
</dbReference>
<gene>
    <name evidence="2" type="ORF">ACFQV2_40275</name>
</gene>
<name>A0ABW2U0G4_9PSEU</name>
<organism evidence="2 3">
    <name type="scientific">Actinokineospora soli</name>
    <dbReference type="NCBI Taxonomy" id="1048753"/>
    <lineage>
        <taxon>Bacteria</taxon>
        <taxon>Bacillati</taxon>
        <taxon>Actinomycetota</taxon>
        <taxon>Actinomycetes</taxon>
        <taxon>Pseudonocardiales</taxon>
        <taxon>Pseudonocardiaceae</taxon>
        <taxon>Actinokineospora</taxon>
    </lineage>
</organism>
<feature type="transmembrane region" description="Helical" evidence="1">
    <location>
        <begin position="43"/>
        <end position="62"/>
    </location>
</feature>
<protein>
    <submittedName>
        <fullName evidence="2">Uncharacterized protein</fullName>
    </submittedName>
</protein>
<keyword evidence="3" id="KW-1185">Reference proteome</keyword>
<evidence type="ECO:0000256" key="1">
    <source>
        <dbReference type="SAM" id="Phobius"/>
    </source>
</evidence>
<accession>A0ABW2U0G4</accession>
<keyword evidence="1" id="KW-0472">Membrane</keyword>
<reference evidence="3" key="1">
    <citation type="journal article" date="2019" name="Int. J. Syst. Evol. Microbiol.">
        <title>The Global Catalogue of Microorganisms (GCM) 10K type strain sequencing project: providing services to taxonomists for standard genome sequencing and annotation.</title>
        <authorList>
            <consortium name="The Broad Institute Genomics Platform"/>
            <consortium name="The Broad Institute Genome Sequencing Center for Infectious Disease"/>
            <person name="Wu L."/>
            <person name="Ma J."/>
        </authorList>
    </citation>
    <scope>NUCLEOTIDE SEQUENCE [LARGE SCALE GENOMIC DNA]</scope>
    <source>
        <strain evidence="3">JCM 17695</strain>
    </source>
</reference>
<feature type="transmembrane region" description="Helical" evidence="1">
    <location>
        <begin position="130"/>
        <end position="150"/>
    </location>
</feature>
<sequence>MSIVLSMAYSEAMFCAAAVWALVFVLERNWVAAGLVTAAAGLVRPTAAALVLAVGLAALVAVLKRRDGWAPWVGGALAPVGLVGYLAWVGSRTGEWNGWFTLQSQGWDSRFDGGVATVDFSLQVLGDARSVLEVTTVGFIAGALALLAVGWRRRVEWPLLVYAAGVLAMDLCSNGLMNSKARLMVPAVTLLVPVAIALAKRKTSTVVGVLCGVALFGSWFGAYSITAWGYAI</sequence>
<evidence type="ECO:0000313" key="3">
    <source>
        <dbReference type="Proteomes" id="UP001596512"/>
    </source>
</evidence>
<evidence type="ECO:0000313" key="2">
    <source>
        <dbReference type="EMBL" id="MFC7618647.1"/>
    </source>
</evidence>
<feature type="transmembrane region" description="Helical" evidence="1">
    <location>
        <begin position="157"/>
        <end position="177"/>
    </location>
</feature>
<feature type="transmembrane region" description="Helical" evidence="1">
    <location>
        <begin position="206"/>
        <end position="231"/>
    </location>
</feature>
<dbReference type="Proteomes" id="UP001596512">
    <property type="component" value="Unassembled WGS sequence"/>
</dbReference>